<sequence length="135" mass="15165">MSAKFSEGLVRYLDEEKPYATVATVLPDGRPHLTVVWVLRDGDDLLISTTSTRQQGRNLLRDPRITVMVNPPATPFLYAEIRGTAEVTEDADHSVLNRVARKYTGQDYIDFNPDSVNDGPRLVVRVKPEKITGRL</sequence>
<evidence type="ECO:0000313" key="3">
    <source>
        <dbReference type="EMBL" id="MFC5911140.1"/>
    </source>
</evidence>
<dbReference type="InterPro" id="IPR019920">
    <property type="entry name" value="F420-binding_dom_put"/>
</dbReference>
<protein>
    <submittedName>
        <fullName evidence="3">PPOX class F420-dependent oxidoreductase</fullName>
        <ecNumber evidence="3">1.-.-.-</ecNumber>
    </submittedName>
</protein>
<dbReference type="Gene3D" id="2.30.110.10">
    <property type="entry name" value="Electron Transport, Fmn-binding Protein, Chain A"/>
    <property type="match status" value="1"/>
</dbReference>
<dbReference type="PANTHER" id="PTHR35176">
    <property type="entry name" value="HEME OXYGENASE HI_0854-RELATED"/>
    <property type="match status" value="1"/>
</dbReference>
<dbReference type="Pfam" id="PF01243">
    <property type="entry name" value="PNPOx_N"/>
    <property type="match status" value="1"/>
</dbReference>
<dbReference type="NCBIfam" id="TIGR03618">
    <property type="entry name" value="Rv1155_F420"/>
    <property type="match status" value="1"/>
</dbReference>
<keyword evidence="4" id="KW-1185">Reference proteome</keyword>
<proteinExistence type="predicted"/>
<reference evidence="4" key="1">
    <citation type="journal article" date="2019" name="Int. J. Syst. Evol. Microbiol.">
        <title>The Global Catalogue of Microorganisms (GCM) 10K type strain sequencing project: providing services to taxonomists for standard genome sequencing and annotation.</title>
        <authorList>
            <consortium name="The Broad Institute Genomics Platform"/>
            <consortium name="The Broad Institute Genome Sequencing Center for Infectious Disease"/>
            <person name="Wu L."/>
            <person name="Ma J."/>
        </authorList>
    </citation>
    <scope>NUCLEOTIDE SEQUENCE [LARGE SCALE GENOMIC DNA]</scope>
    <source>
        <strain evidence="4">JCM 4816</strain>
    </source>
</reference>
<comment type="caution">
    <text evidence="3">The sequence shown here is derived from an EMBL/GenBank/DDBJ whole genome shotgun (WGS) entry which is preliminary data.</text>
</comment>
<evidence type="ECO:0000259" key="2">
    <source>
        <dbReference type="Pfam" id="PF01243"/>
    </source>
</evidence>
<dbReference type="RefSeq" id="WP_380589570.1">
    <property type="nucleotide sequence ID" value="NZ_JBHSQJ010000147.1"/>
</dbReference>
<accession>A0ABW1GBA0</accession>
<gene>
    <name evidence="3" type="ORF">ACFP3V_28530</name>
</gene>
<name>A0ABW1GBA0_9ACTN</name>
<dbReference type="GO" id="GO:0016491">
    <property type="term" value="F:oxidoreductase activity"/>
    <property type="evidence" value="ECO:0007669"/>
    <property type="project" value="UniProtKB-KW"/>
</dbReference>
<dbReference type="EC" id="1.-.-.-" evidence="3"/>
<keyword evidence="1 3" id="KW-0560">Oxidoreductase</keyword>
<evidence type="ECO:0000256" key="1">
    <source>
        <dbReference type="ARBA" id="ARBA00023002"/>
    </source>
</evidence>
<dbReference type="InterPro" id="IPR012349">
    <property type="entry name" value="Split_barrel_FMN-bd"/>
</dbReference>
<dbReference type="Proteomes" id="UP001596174">
    <property type="component" value="Unassembled WGS sequence"/>
</dbReference>
<dbReference type="PANTHER" id="PTHR35176:SF6">
    <property type="entry name" value="HEME OXYGENASE HI_0854-RELATED"/>
    <property type="match status" value="1"/>
</dbReference>
<feature type="domain" description="Pyridoxamine 5'-phosphate oxidase N-terminal" evidence="2">
    <location>
        <begin position="15"/>
        <end position="132"/>
    </location>
</feature>
<dbReference type="InterPro" id="IPR052019">
    <property type="entry name" value="F420H2_bilvrd_red/Heme_oxyg"/>
</dbReference>
<dbReference type="InterPro" id="IPR011576">
    <property type="entry name" value="Pyridox_Oxase_N"/>
</dbReference>
<organism evidence="3 4">
    <name type="scientific">Streptacidiphilus monticola</name>
    <dbReference type="NCBI Taxonomy" id="2161674"/>
    <lineage>
        <taxon>Bacteria</taxon>
        <taxon>Bacillati</taxon>
        <taxon>Actinomycetota</taxon>
        <taxon>Actinomycetes</taxon>
        <taxon>Kitasatosporales</taxon>
        <taxon>Streptomycetaceae</taxon>
        <taxon>Streptacidiphilus</taxon>
    </lineage>
</organism>
<dbReference type="EMBL" id="JBHSQJ010000147">
    <property type="protein sequence ID" value="MFC5911140.1"/>
    <property type="molecule type" value="Genomic_DNA"/>
</dbReference>
<dbReference type="SUPFAM" id="SSF50475">
    <property type="entry name" value="FMN-binding split barrel"/>
    <property type="match status" value="1"/>
</dbReference>
<evidence type="ECO:0000313" key="4">
    <source>
        <dbReference type="Proteomes" id="UP001596174"/>
    </source>
</evidence>